<accession>A0A375C909</accession>
<reference evidence="1" key="1">
    <citation type="submission" date="2018-01" db="EMBL/GenBank/DDBJ databases">
        <authorList>
            <person name="Clerissi C."/>
        </authorList>
    </citation>
    <scope>NUCLEOTIDE SEQUENCE</scope>
    <source>
        <strain evidence="1">Cupriavidus taiwanensis LMG 19430</strain>
    </source>
</reference>
<dbReference type="AlphaFoldDB" id="A0A375C909"/>
<proteinExistence type="predicted"/>
<dbReference type="EMBL" id="OFSN01000015">
    <property type="protein sequence ID" value="SOY65628.1"/>
    <property type="molecule type" value="Genomic_DNA"/>
</dbReference>
<name>A0A375C909_9BURK</name>
<dbReference type="Proteomes" id="UP000257016">
    <property type="component" value="Unassembled WGS sequence"/>
</dbReference>
<evidence type="ECO:0000313" key="1">
    <source>
        <dbReference type="EMBL" id="SOY65628.1"/>
    </source>
</evidence>
<protein>
    <submittedName>
        <fullName evidence="1">Uncharacterized protein</fullName>
    </submittedName>
</protein>
<comment type="caution">
    <text evidence="1">The sequence shown here is derived from an EMBL/GenBank/DDBJ whole genome shotgun (WGS) entry which is preliminary data.</text>
</comment>
<sequence>MWPVISMVCIDRSLYPARCGPGWLGGKSQEFLRLFVAELTFVISHSVHEVLERSLSALIGLRLAKEGFQFCFALCAHLSAPVCCPHRCAFVVGSIVSDAYTECKQCFRYFSAVLTRWAQKSPPGGRACRVLEG</sequence>
<organism evidence="1">
    <name type="scientific">Cupriavidus taiwanensis</name>
    <dbReference type="NCBI Taxonomy" id="164546"/>
    <lineage>
        <taxon>Bacteria</taxon>
        <taxon>Pseudomonadati</taxon>
        <taxon>Pseudomonadota</taxon>
        <taxon>Betaproteobacteria</taxon>
        <taxon>Burkholderiales</taxon>
        <taxon>Burkholderiaceae</taxon>
        <taxon>Cupriavidus</taxon>
    </lineage>
</organism>
<gene>
    <name evidence="1" type="ORF">CBM2586_B10223</name>
</gene>